<dbReference type="InterPro" id="IPR000524">
    <property type="entry name" value="Tscrpt_reg_HTH_GntR"/>
</dbReference>
<evidence type="ECO:0000313" key="6">
    <source>
        <dbReference type="Proteomes" id="UP000640509"/>
    </source>
</evidence>
<accession>A0ABQ1VMK6</accession>
<dbReference type="Gene3D" id="1.10.10.10">
    <property type="entry name" value="Winged helix-like DNA-binding domain superfamily/Winged helix DNA-binding domain"/>
    <property type="match status" value="1"/>
</dbReference>
<evidence type="ECO:0000256" key="2">
    <source>
        <dbReference type="ARBA" id="ARBA00023125"/>
    </source>
</evidence>
<keyword evidence="3" id="KW-0804">Transcription</keyword>
<evidence type="ECO:0000256" key="1">
    <source>
        <dbReference type="ARBA" id="ARBA00023015"/>
    </source>
</evidence>
<evidence type="ECO:0000313" key="5">
    <source>
        <dbReference type="EMBL" id="GGF77532.1"/>
    </source>
</evidence>
<organism evidence="5 6">
    <name type="scientific">Paracoccus acridae</name>
    <dbReference type="NCBI Taxonomy" id="1795310"/>
    <lineage>
        <taxon>Bacteria</taxon>
        <taxon>Pseudomonadati</taxon>
        <taxon>Pseudomonadota</taxon>
        <taxon>Alphaproteobacteria</taxon>
        <taxon>Rhodobacterales</taxon>
        <taxon>Paracoccaceae</taxon>
        <taxon>Paracoccus</taxon>
    </lineage>
</organism>
<dbReference type="PRINTS" id="PR00035">
    <property type="entry name" value="HTHGNTR"/>
</dbReference>
<dbReference type="InterPro" id="IPR011711">
    <property type="entry name" value="GntR_C"/>
</dbReference>
<dbReference type="Gene3D" id="1.20.120.530">
    <property type="entry name" value="GntR ligand-binding domain-like"/>
    <property type="match status" value="1"/>
</dbReference>
<dbReference type="SUPFAM" id="SSF46785">
    <property type="entry name" value="Winged helix' DNA-binding domain"/>
    <property type="match status" value="1"/>
</dbReference>
<dbReference type="CDD" id="cd07377">
    <property type="entry name" value="WHTH_GntR"/>
    <property type="match status" value="1"/>
</dbReference>
<reference evidence="6" key="1">
    <citation type="journal article" date="2019" name="Int. J. Syst. Evol. Microbiol.">
        <title>The Global Catalogue of Microorganisms (GCM) 10K type strain sequencing project: providing services to taxonomists for standard genome sequencing and annotation.</title>
        <authorList>
            <consortium name="The Broad Institute Genomics Platform"/>
            <consortium name="The Broad Institute Genome Sequencing Center for Infectious Disease"/>
            <person name="Wu L."/>
            <person name="Ma J."/>
        </authorList>
    </citation>
    <scope>NUCLEOTIDE SEQUENCE [LARGE SCALE GENOMIC DNA]</scope>
    <source>
        <strain evidence="6">CGMCC 1.15419</strain>
    </source>
</reference>
<sequence length="234" mass="26141">MAGNEQRQARPPFARATLHSQIAEELRTMIVDGKLAPGQKIPEKELCEAFDISRTPLREALKVLATEGLVELLPQRGARVSVITEAERQELFPIIAALEALAAELACRNMTDAELAELKGLHRQMVAAYDRRDNLEYARLNRKIHLSIFEAARNGALQMLYSNMELRIRNIRHTVRQSDEDWARAVQDHEKILSALEARDEGLCARVLRDHVMRTADAVRDALSVAGLATSGGT</sequence>
<dbReference type="PANTHER" id="PTHR43537:SF50">
    <property type="entry name" value="TRANSCRIPTIONAL REGULATORY PROTEIN"/>
    <property type="match status" value="1"/>
</dbReference>
<proteinExistence type="predicted"/>
<keyword evidence="6" id="KW-1185">Reference proteome</keyword>
<dbReference type="InterPro" id="IPR008920">
    <property type="entry name" value="TF_FadR/GntR_C"/>
</dbReference>
<dbReference type="Proteomes" id="UP000640509">
    <property type="component" value="Unassembled WGS sequence"/>
</dbReference>
<dbReference type="SMART" id="SM00345">
    <property type="entry name" value="HTH_GNTR"/>
    <property type="match status" value="1"/>
</dbReference>
<dbReference type="EMBL" id="BMIV01000016">
    <property type="protein sequence ID" value="GGF77532.1"/>
    <property type="molecule type" value="Genomic_DNA"/>
</dbReference>
<dbReference type="PROSITE" id="PS50949">
    <property type="entry name" value="HTH_GNTR"/>
    <property type="match status" value="1"/>
</dbReference>
<name>A0ABQ1VMK6_9RHOB</name>
<dbReference type="InterPro" id="IPR036390">
    <property type="entry name" value="WH_DNA-bd_sf"/>
</dbReference>
<dbReference type="InterPro" id="IPR036388">
    <property type="entry name" value="WH-like_DNA-bd_sf"/>
</dbReference>
<dbReference type="Pfam" id="PF00392">
    <property type="entry name" value="GntR"/>
    <property type="match status" value="1"/>
</dbReference>
<keyword evidence="2" id="KW-0238">DNA-binding</keyword>
<dbReference type="SUPFAM" id="SSF48008">
    <property type="entry name" value="GntR ligand-binding domain-like"/>
    <property type="match status" value="1"/>
</dbReference>
<dbReference type="Pfam" id="PF07729">
    <property type="entry name" value="FCD"/>
    <property type="match status" value="1"/>
</dbReference>
<keyword evidence="1" id="KW-0805">Transcription regulation</keyword>
<dbReference type="PANTHER" id="PTHR43537">
    <property type="entry name" value="TRANSCRIPTIONAL REGULATOR, GNTR FAMILY"/>
    <property type="match status" value="1"/>
</dbReference>
<protein>
    <submittedName>
        <fullName evidence="5">Transcriptional regulator</fullName>
    </submittedName>
</protein>
<feature type="domain" description="HTH gntR-type" evidence="4">
    <location>
        <begin position="16"/>
        <end position="83"/>
    </location>
</feature>
<evidence type="ECO:0000259" key="4">
    <source>
        <dbReference type="PROSITE" id="PS50949"/>
    </source>
</evidence>
<dbReference type="SMART" id="SM00895">
    <property type="entry name" value="FCD"/>
    <property type="match status" value="1"/>
</dbReference>
<comment type="caution">
    <text evidence="5">The sequence shown here is derived from an EMBL/GenBank/DDBJ whole genome shotgun (WGS) entry which is preliminary data.</text>
</comment>
<gene>
    <name evidence="5" type="ORF">GCM10011402_32650</name>
</gene>
<evidence type="ECO:0000256" key="3">
    <source>
        <dbReference type="ARBA" id="ARBA00023163"/>
    </source>
</evidence>